<keyword evidence="12" id="KW-1185">Reference proteome</keyword>
<evidence type="ECO:0000256" key="5">
    <source>
        <dbReference type="ARBA" id="ARBA00036066"/>
    </source>
</evidence>
<dbReference type="EMBL" id="QJNS01000045">
    <property type="protein sequence ID" value="RYO91087.1"/>
    <property type="molecule type" value="Genomic_DNA"/>
</dbReference>
<protein>
    <recommendedName>
        <fullName evidence="8">L-2-hydroxyglutarate dehydrogenase, mitochondrial</fullName>
        <ecNumber evidence="7">1.1.99.2</ecNumber>
    </recommendedName>
</protein>
<evidence type="ECO:0000313" key="12">
    <source>
        <dbReference type="Proteomes" id="UP000294003"/>
    </source>
</evidence>
<evidence type="ECO:0000256" key="9">
    <source>
        <dbReference type="SAM" id="MobiDB-lite"/>
    </source>
</evidence>
<dbReference type="InterPro" id="IPR036188">
    <property type="entry name" value="FAD/NAD-bd_sf"/>
</dbReference>
<dbReference type="EC" id="1.1.99.2" evidence="7"/>
<dbReference type="InterPro" id="IPR006076">
    <property type="entry name" value="FAD-dep_OxRdtase"/>
</dbReference>
<accession>A0ABY0HDL9</accession>
<evidence type="ECO:0000256" key="1">
    <source>
        <dbReference type="ARBA" id="ARBA00001974"/>
    </source>
</evidence>
<evidence type="ECO:0000256" key="2">
    <source>
        <dbReference type="ARBA" id="ARBA00022630"/>
    </source>
</evidence>
<comment type="similarity">
    <text evidence="6">Belongs to the L2HGDH family.</text>
</comment>
<comment type="caution">
    <text evidence="11">The sequence shown here is derived from an EMBL/GenBank/DDBJ whole genome shotgun (WGS) entry which is preliminary data.</text>
</comment>
<name>A0ABY0HDL9_9PEZI</name>
<dbReference type="PANTHER" id="PTHR43104:SF4">
    <property type="entry name" value="L-2-HYDROXYGLUTARATE DEHYDROGENASE, MITOCHONDRIAL"/>
    <property type="match status" value="1"/>
</dbReference>
<dbReference type="Pfam" id="PF01266">
    <property type="entry name" value="DAO"/>
    <property type="match status" value="1"/>
</dbReference>
<evidence type="ECO:0000259" key="10">
    <source>
        <dbReference type="Pfam" id="PF01266"/>
    </source>
</evidence>
<dbReference type="PROSITE" id="PS51257">
    <property type="entry name" value="PROKAR_LIPOPROTEIN"/>
    <property type="match status" value="1"/>
</dbReference>
<proteinExistence type="inferred from homology"/>
<comment type="catalytic activity">
    <reaction evidence="5">
        <text>(S)-2-hydroxyglutarate + A = 2-oxoglutarate + AH2</text>
        <dbReference type="Rhea" id="RHEA:21252"/>
        <dbReference type="ChEBI" id="CHEBI:13193"/>
        <dbReference type="ChEBI" id="CHEBI:16782"/>
        <dbReference type="ChEBI" id="CHEBI:16810"/>
        <dbReference type="ChEBI" id="CHEBI:17499"/>
        <dbReference type="EC" id="1.1.99.2"/>
    </reaction>
</comment>
<keyword evidence="2" id="KW-0285">Flavoprotein</keyword>
<dbReference type="SUPFAM" id="SSF51905">
    <property type="entry name" value="FAD/NAD(P)-binding domain"/>
    <property type="match status" value="1"/>
</dbReference>
<dbReference type="PANTHER" id="PTHR43104">
    <property type="entry name" value="L-2-HYDROXYGLUTARATE DEHYDROGENASE, MITOCHONDRIAL"/>
    <property type="match status" value="1"/>
</dbReference>
<evidence type="ECO:0000256" key="7">
    <source>
        <dbReference type="ARBA" id="ARBA00038878"/>
    </source>
</evidence>
<evidence type="ECO:0000256" key="4">
    <source>
        <dbReference type="ARBA" id="ARBA00023002"/>
    </source>
</evidence>
<evidence type="ECO:0000256" key="6">
    <source>
        <dbReference type="ARBA" id="ARBA00037941"/>
    </source>
</evidence>
<gene>
    <name evidence="11" type="ORF">DL762_002383</name>
</gene>
<keyword evidence="4" id="KW-0560">Oxidoreductase</keyword>
<keyword evidence="3" id="KW-0274">FAD</keyword>
<dbReference type="Proteomes" id="UP000294003">
    <property type="component" value="Unassembled WGS sequence"/>
</dbReference>
<dbReference type="Gene3D" id="3.30.9.10">
    <property type="entry name" value="D-Amino Acid Oxidase, subunit A, domain 2"/>
    <property type="match status" value="1"/>
</dbReference>
<organism evidence="11 12">
    <name type="scientific">Monosporascus cannonballus</name>
    <dbReference type="NCBI Taxonomy" id="155416"/>
    <lineage>
        <taxon>Eukaryota</taxon>
        <taxon>Fungi</taxon>
        <taxon>Dikarya</taxon>
        <taxon>Ascomycota</taxon>
        <taxon>Pezizomycotina</taxon>
        <taxon>Sordariomycetes</taxon>
        <taxon>Xylariomycetidae</taxon>
        <taxon>Xylariales</taxon>
        <taxon>Xylariales incertae sedis</taxon>
        <taxon>Monosporascus</taxon>
    </lineage>
</organism>
<comment type="cofactor">
    <cofactor evidence="1">
        <name>FAD</name>
        <dbReference type="ChEBI" id="CHEBI:57692"/>
    </cofactor>
</comment>
<feature type="region of interest" description="Disordered" evidence="9">
    <location>
        <begin position="220"/>
        <end position="254"/>
    </location>
</feature>
<evidence type="ECO:0000256" key="8">
    <source>
        <dbReference type="ARBA" id="ARBA00041137"/>
    </source>
</evidence>
<feature type="domain" description="FAD dependent oxidoreductase" evidence="10">
    <location>
        <begin position="38"/>
        <end position="431"/>
    </location>
</feature>
<evidence type="ECO:0000313" key="11">
    <source>
        <dbReference type="EMBL" id="RYO91087.1"/>
    </source>
</evidence>
<evidence type="ECO:0000256" key="3">
    <source>
        <dbReference type="ARBA" id="ARBA00022827"/>
    </source>
</evidence>
<sequence length="447" mass="46399">MLARFAPVRGLGFSSFAATSCPRRFSSTARAQADFTHVVIGGGVIGLAIARALAAQPGSSTLLVERHGQVGTETSSRNSEVIHAGLYYGPGTLKTRLCVEGRRALYRFCADHGVAHRRTGKWIVAQDAAELEALGRIRDFCRAHNAEVGEEEALPVRFVGREEARRLEPDVRADAGILESPTTGIVDSHGLMLALQGLFEDAGGVTALNSEVVGVEPLPAPSPASTPGSGGWRVTVRDPGAGGAGSGSELESESTITAETVINSAGLGAAAIHNMVAPAERHVRLHYAKGNYFSYGASAPRVGRLIYPAPAPGGAGLGTHLTLDLAGRVRFGPDVEWVGSPGDLAVSAARLAPAVAEIRRYLPGVDASALAPDYAGVRPKLAPRGAVGAGGGFRDFYVKAEEGFAGWVNLLGMESPGLTSCLAVADYVRDLLHGSRSGPEVGRDGGE</sequence>
<reference evidence="11 12" key="1">
    <citation type="submission" date="2018-06" db="EMBL/GenBank/DDBJ databases">
        <title>Complete Genomes of Monosporascus.</title>
        <authorList>
            <person name="Robinson A.J."/>
            <person name="Natvig D.O."/>
        </authorList>
    </citation>
    <scope>NUCLEOTIDE SEQUENCE [LARGE SCALE GENOMIC DNA]</scope>
    <source>
        <strain evidence="11 12">CBS 609.92</strain>
    </source>
</reference>
<dbReference type="Gene3D" id="3.50.50.60">
    <property type="entry name" value="FAD/NAD(P)-binding domain"/>
    <property type="match status" value="1"/>
</dbReference>